<dbReference type="Proteomes" id="UP001150266">
    <property type="component" value="Unassembled WGS sequence"/>
</dbReference>
<evidence type="ECO:0008006" key="4">
    <source>
        <dbReference type="Google" id="ProtNLM"/>
    </source>
</evidence>
<keyword evidence="1" id="KW-0732">Signal</keyword>
<keyword evidence="3" id="KW-1185">Reference proteome</keyword>
<protein>
    <recommendedName>
        <fullName evidence="4">Secreted protein</fullName>
    </recommendedName>
</protein>
<dbReference type="EMBL" id="JAOTPV010000034">
    <property type="protein sequence ID" value="KAJ4468853.1"/>
    <property type="molecule type" value="Genomic_DNA"/>
</dbReference>
<evidence type="ECO:0000313" key="3">
    <source>
        <dbReference type="Proteomes" id="UP001150266"/>
    </source>
</evidence>
<feature type="chain" id="PRO_5040897985" description="Secreted protein" evidence="1">
    <location>
        <begin position="21"/>
        <end position="154"/>
    </location>
</feature>
<organism evidence="2 3">
    <name type="scientific">Lentinula aciculospora</name>
    <dbReference type="NCBI Taxonomy" id="153920"/>
    <lineage>
        <taxon>Eukaryota</taxon>
        <taxon>Fungi</taxon>
        <taxon>Dikarya</taxon>
        <taxon>Basidiomycota</taxon>
        <taxon>Agaricomycotina</taxon>
        <taxon>Agaricomycetes</taxon>
        <taxon>Agaricomycetidae</taxon>
        <taxon>Agaricales</taxon>
        <taxon>Marasmiineae</taxon>
        <taxon>Omphalotaceae</taxon>
        <taxon>Lentinula</taxon>
    </lineage>
</organism>
<accession>A0A9W8ZXJ7</accession>
<dbReference type="OrthoDB" id="3010635at2759"/>
<reference evidence="2" key="1">
    <citation type="submission" date="2022-08" db="EMBL/GenBank/DDBJ databases">
        <title>A Global Phylogenomic Analysis of the Shiitake Genus Lentinula.</title>
        <authorList>
            <consortium name="DOE Joint Genome Institute"/>
            <person name="Sierra-Patev S."/>
            <person name="Min B."/>
            <person name="Naranjo-Ortiz M."/>
            <person name="Looney B."/>
            <person name="Konkel Z."/>
            <person name="Slot J.C."/>
            <person name="Sakamoto Y."/>
            <person name="Steenwyk J.L."/>
            <person name="Rokas A."/>
            <person name="Carro J."/>
            <person name="Camarero S."/>
            <person name="Ferreira P."/>
            <person name="Molpeceres G."/>
            <person name="Ruiz-Duenas F.J."/>
            <person name="Serrano A."/>
            <person name="Henrissat B."/>
            <person name="Drula E."/>
            <person name="Hughes K.W."/>
            <person name="Mata J.L."/>
            <person name="Ishikawa N.K."/>
            <person name="Vargas-Isla R."/>
            <person name="Ushijima S."/>
            <person name="Smith C.A."/>
            <person name="Ahrendt S."/>
            <person name="Andreopoulos W."/>
            <person name="He G."/>
            <person name="Labutti K."/>
            <person name="Lipzen A."/>
            <person name="Ng V."/>
            <person name="Riley R."/>
            <person name="Sandor L."/>
            <person name="Barry K."/>
            <person name="Martinez A.T."/>
            <person name="Xiao Y."/>
            <person name="Gibbons J.G."/>
            <person name="Terashima K."/>
            <person name="Grigoriev I.V."/>
            <person name="Hibbett D.S."/>
        </authorList>
    </citation>
    <scope>NUCLEOTIDE SEQUENCE</scope>
    <source>
        <strain evidence="2">JLM2183</strain>
    </source>
</reference>
<dbReference type="AlphaFoldDB" id="A0A9W8ZXJ7"/>
<proteinExistence type="predicted"/>
<name>A0A9W8ZXJ7_9AGAR</name>
<comment type="caution">
    <text evidence="2">The sequence shown here is derived from an EMBL/GenBank/DDBJ whole genome shotgun (WGS) entry which is preliminary data.</text>
</comment>
<gene>
    <name evidence="2" type="ORF">J3R30DRAFT_3714356</name>
</gene>
<evidence type="ECO:0000313" key="2">
    <source>
        <dbReference type="EMBL" id="KAJ4468853.1"/>
    </source>
</evidence>
<evidence type="ECO:0000256" key="1">
    <source>
        <dbReference type="SAM" id="SignalP"/>
    </source>
</evidence>
<sequence>MKLTLQLAISLILIFRVTLAAPLSQRLAALILPRDAVHITLDESTDEFIAFKRDWTFLGRYPAHVESRNSVKRTTSSTCTNLTAAEAQTLSGWDKLNSYADTNWGKGSRNIVTDAADHSTAIALQKCAPLVKQPMSVLADNQHAKLTTTLRMEC</sequence>
<feature type="signal peptide" evidence="1">
    <location>
        <begin position="1"/>
        <end position="20"/>
    </location>
</feature>